<keyword evidence="2" id="KW-1133">Transmembrane helix</keyword>
<dbReference type="Proteomes" id="UP000822688">
    <property type="component" value="Chromosome 1"/>
</dbReference>
<feature type="compositionally biased region" description="Polar residues" evidence="1">
    <location>
        <begin position="69"/>
        <end position="80"/>
    </location>
</feature>
<keyword evidence="2" id="KW-0812">Transmembrane</keyword>
<organism evidence="3 4">
    <name type="scientific">Ceratodon purpureus</name>
    <name type="common">Fire moss</name>
    <name type="synonym">Dicranum purpureum</name>
    <dbReference type="NCBI Taxonomy" id="3225"/>
    <lineage>
        <taxon>Eukaryota</taxon>
        <taxon>Viridiplantae</taxon>
        <taxon>Streptophyta</taxon>
        <taxon>Embryophyta</taxon>
        <taxon>Bryophyta</taxon>
        <taxon>Bryophytina</taxon>
        <taxon>Bryopsida</taxon>
        <taxon>Dicranidae</taxon>
        <taxon>Pseudoditrichales</taxon>
        <taxon>Ditrichaceae</taxon>
        <taxon>Ceratodon</taxon>
    </lineage>
</organism>
<evidence type="ECO:0000313" key="4">
    <source>
        <dbReference type="Proteomes" id="UP000822688"/>
    </source>
</evidence>
<comment type="caution">
    <text evidence="3">The sequence shown here is derived from an EMBL/GenBank/DDBJ whole genome shotgun (WGS) entry which is preliminary data.</text>
</comment>
<name>A0A8T0JAP2_CERPU</name>
<keyword evidence="4" id="KW-1185">Reference proteome</keyword>
<evidence type="ECO:0000256" key="1">
    <source>
        <dbReference type="SAM" id="MobiDB-lite"/>
    </source>
</evidence>
<sequence>MGSVAASVAHHPALSSALRDGSSLASGSGFCGSRVAVVGSPEISLSANPRGVRLSSVRALRRFQERASESAQFSNVSTGSVRHIRARAVSGDNKTVEGEEEKGESTRSTEKPTSSGTSTPSPFAAGKISSKIASQTSQRAENGKSSVSPAPKAPAAPKTASAAPKTASADPAKSTPKPASSSTPSVFVKAPTTKPSISLKPKSLIDDGSAGAFPTGKVSPFAADRLKSQMSSPPSQYNRTSSGRTMINSGKQVLDAFKQGERDGKTTKFGQPIVPKNIFDDVRQTQEEKDADKFSFSLRPGDIFLVFSFLLIIGLMLGTAFLVWKVGAIHYNE</sequence>
<dbReference type="EMBL" id="CM026421">
    <property type="protein sequence ID" value="KAG0592964.1"/>
    <property type="molecule type" value="Genomic_DNA"/>
</dbReference>
<feature type="transmembrane region" description="Helical" evidence="2">
    <location>
        <begin position="303"/>
        <end position="324"/>
    </location>
</feature>
<dbReference type="PANTHER" id="PTHR37233">
    <property type="entry name" value="TRANSMEMBRANE PROTEIN"/>
    <property type="match status" value="1"/>
</dbReference>
<evidence type="ECO:0000256" key="2">
    <source>
        <dbReference type="SAM" id="Phobius"/>
    </source>
</evidence>
<gene>
    <name evidence="3" type="ORF">KC19_1G294000</name>
</gene>
<reference evidence="3" key="1">
    <citation type="submission" date="2020-06" db="EMBL/GenBank/DDBJ databases">
        <title>WGS assembly of Ceratodon purpureus strain R40.</title>
        <authorList>
            <person name="Carey S.B."/>
            <person name="Jenkins J."/>
            <person name="Shu S."/>
            <person name="Lovell J.T."/>
            <person name="Sreedasyam A."/>
            <person name="Maumus F."/>
            <person name="Tiley G.P."/>
            <person name="Fernandez-Pozo N."/>
            <person name="Barry K."/>
            <person name="Chen C."/>
            <person name="Wang M."/>
            <person name="Lipzen A."/>
            <person name="Daum C."/>
            <person name="Saski C.A."/>
            <person name="Payton A.C."/>
            <person name="Mcbreen J.C."/>
            <person name="Conrad R.E."/>
            <person name="Kollar L.M."/>
            <person name="Olsson S."/>
            <person name="Huttunen S."/>
            <person name="Landis J.B."/>
            <person name="Wickett N.J."/>
            <person name="Johnson M.G."/>
            <person name="Rensing S.A."/>
            <person name="Grimwood J."/>
            <person name="Schmutz J."/>
            <person name="Mcdaniel S.F."/>
        </authorList>
    </citation>
    <scope>NUCLEOTIDE SEQUENCE</scope>
    <source>
        <strain evidence="3">R40</strain>
    </source>
</reference>
<accession>A0A8T0JAP2</accession>
<feature type="compositionally biased region" description="Low complexity" evidence="1">
    <location>
        <begin position="111"/>
        <end position="122"/>
    </location>
</feature>
<feature type="compositionally biased region" description="Polar residues" evidence="1">
    <location>
        <begin position="131"/>
        <end position="140"/>
    </location>
</feature>
<proteinExistence type="predicted"/>
<protein>
    <submittedName>
        <fullName evidence="3">Uncharacterized protein</fullName>
    </submittedName>
</protein>
<evidence type="ECO:0000313" key="3">
    <source>
        <dbReference type="EMBL" id="KAG0592964.1"/>
    </source>
</evidence>
<dbReference type="AlphaFoldDB" id="A0A8T0JAP2"/>
<feature type="compositionally biased region" description="Low complexity" evidence="1">
    <location>
        <begin position="144"/>
        <end position="185"/>
    </location>
</feature>
<keyword evidence="2" id="KW-0472">Membrane</keyword>
<dbReference type="PANTHER" id="PTHR37233:SF2">
    <property type="entry name" value="TRANSMEMBRANE PROTEIN"/>
    <property type="match status" value="1"/>
</dbReference>
<feature type="region of interest" description="Disordered" evidence="1">
    <location>
        <begin position="66"/>
        <end position="203"/>
    </location>
</feature>